<dbReference type="AlphaFoldDB" id="A0AAW1HVP2"/>
<proteinExistence type="predicted"/>
<name>A0AAW1HVP2_POPJA</name>
<dbReference type="EMBL" id="JASPKY010000868">
    <property type="protein sequence ID" value="KAK9680794.1"/>
    <property type="molecule type" value="Genomic_DNA"/>
</dbReference>
<protein>
    <submittedName>
        <fullName evidence="2">Uncharacterized protein</fullName>
    </submittedName>
</protein>
<keyword evidence="1" id="KW-1133">Transmembrane helix</keyword>
<keyword evidence="1" id="KW-0472">Membrane</keyword>
<evidence type="ECO:0000313" key="3">
    <source>
        <dbReference type="Proteomes" id="UP001458880"/>
    </source>
</evidence>
<accession>A0AAW1HVP2</accession>
<feature type="transmembrane region" description="Helical" evidence="1">
    <location>
        <begin position="30"/>
        <end position="48"/>
    </location>
</feature>
<keyword evidence="3" id="KW-1185">Reference proteome</keyword>
<reference evidence="2 3" key="1">
    <citation type="journal article" date="2024" name="BMC Genomics">
        <title>De novo assembly and annotation of Popillia japonica's genome with initial clues to its potential as an invasive pest.</title>
        <authorList>
            <person name="Cucini C."/>
            <person name="Boschi S."/>
            <person name="Funari R."/>
            <person name="Cardaioli E."/>
            <person name="Iannotti N."/>
            <person name="Marturano G."/>
            <person name="Paoli F."/>
            <person name="Bruttini M."/>
            <person name="Carapelli A."/>
            <person name="Frati F."/>
            <person name="Nardi F."/>
        </authorList>
    </citation>
    <scope>NUCLEOTIDE SEQUENCE [LARGE SCALE GENOMIC DNA]</scope>
    <source>
        <strain evidence="2">DMR45628</strain>
    </source>
</reference>
<evidence type="ECO:0000313" key="2">
    <source>
        <dbReference type="EMBL" id="KAK9680794.1"/>
    </source>
</evidence>
<comment type="caution">
    <text evidence="2">The sequence shown here is derived from an EMBL/GenBank/DDBJ whole genome shotgun (WGS) entry which is preliminary data.</text>
</comment>
<organism evidence="2 3">
    <name type="scientific">Popillia japonica</name>
    <name type="common">Japanese beetle</name>
    <dbReference type="NCBI Taxonomy" id="7064"/>
    <lineage>
        <taxon>Eukaryota</taxon>
        <taxon>Metazoa</taxon>
        <taxon>Ecdysozoa</taxon>
        <taxon>Arthropoda</taxon>
        <taxon>Hexapoda</taxon>
        <taxon>Insecta</taxon>
        <taxon>Pterygota</taxon>
        <taxon>Neoptera</taxon>
        <taxon>Endopterygota</taxon>
        <taxon>Coleoptera</taxon>
        <taxon>Polyphaga</taxon>
        <taxon>Scarabaeiformia</taxon>
        <taxon>Scarabaeidae</taxon>
        <taxon>Rutelinae</taxon>
        <taxon>Popillia</taxon>
    </lineage>
</organism>
<sequence>MALELLKKEEEFYKLNIELEHKTKQLKQEADIVMVIWYLLICIVWLAPKHSHLSTRTNDHMRTILAQMMPYGRCKPPPN</sequence>
<keyword evidence="1" id="KW-0812">Transmembrane</keyword>
<gene>
    <name evidence="2" type="ORF">QE152_g38816</name>
</gene>
<dbReference type="Proteomes" id="UP001458880">
    <property type="component" value="Unassembled WGS sequence"/>
</dbReference>
<evidence type="ECO:0000256" key="1">
    <source>
        <dbReference type="SAM" id="Phobius"/>
    </source>
</evidence>